<feature type="transmembrane region" description="Helical" evidence="6">
    <location>
        <begin position="282"/>
        <end position="302"/>
    </location>
</feature>
<feature type="domain" description="Major facilitator superfamily (MFS) profile" evidence="7">
    <location>
        <begin position="216"/>
        <end position="695"/>
    </location>
</feature>
<evidence type="ECO:0000256" key="1">
    <source>
        <dbReference type="ARBA" id="ARBA00004141"/>
    </source>
</evidence>
<feature type="transmembrane region" description="Helical" evidence="6">
    <location>
        <begin position="341"/>
        <end position="363"/>
    </location>
</feature>
<evidence type="ECO:0000256" key="4">
    <source>
        <dbReference type="ARBA" id="ARBA00022989"/>
    </source>
</evidence>
<sequence length="705" mass="77431">MDTQKKSKVLSCDPANTRRHLSGQGGVKCATGLAIATHQATPQGIHYSGASTASTPIAKQIYSIGTWNVRGLIQDGKLSIIETEMQRKKIDILDLSETHRRGSGYFTSDLGNTVYFSGPENESNRGVAFIVPPLINKCVLGYKAINERILTLKLNAKPCKLNIIQVYAPTAQILLRTLNARSREFVAMVRDDTRIEEQLLPFEEALEKTGNGIYNVLLALTCALSLLAIGADLFGFSLVVTAACDLELTVAQKGILTSAPFVGILLVSYIWGYVSDTKGRRFTLLLSLTFGFILSSICSLSYDWITLGVLKFLSVCFSCAANSVSYTLVGESCVGRVRNKYMVMMTCFILLSPAFAAILTYPILKLDFEVPLSLGIVFRPWRLLNIVLALPSGVGAVAAYFFHESPKFLANCGRKEEALEVMRSIYAVNHSCTKEEFGVTSFTMTEVEKKKGSLIRSMFEQSAPLFRPPYLWRTLQLYYIVAVVFITNNSFLVWLPHILNLIRISMENDTATGNICALISDDNTLSAANNTGNGSVSGTTANKINPEICLGTIEDDVIITLMLSQSVFAFLNFVISYLPNHRRKVMICILCLSSLSGFLVSTTPEPISSVVFFMVFTSTCLGMGILASYFVDQYPTSHRGMVACLSIMVGRSSSFVGINLVGNLIFHHCQITFCLWSLLVLTSIAAAWFLPPDKPLESAEKSSKL</sequence>
<accession>A0A8S3XNX7</accession>
<keyword evidence="4 6" id="KW-1133">Transmembrane helix</keyword>
<feature type="transmembrane region" description="Helical" evidence="6">
    <location>
        <begin position="477"/>
        <end position="499"/>
    </location>
</feature>
<dbReference type="EMBL" id="CAJQZP010001262">
    <property type="protein sequence ID" value="CAG5033898.1"/>
    <property type="molecule type" value="Genomic_DNA"/>
</dbReference>
<name>A0A8S3XNX7_PARAO</name>
<evidence type="ECO:0000259" key="7">
    <source>
        <dbReference type="PROSITE" id="PS50850"/>
    </source>
</evidence>
<reference evidence="8" key="1">
    <citation type="submission" date="2021-04" db="EMBL/GenBank/DDBJ databases">
        <authorList>
            <person name="Tunstrom K."/>
        </authorList>
    </citation>
    <scope>NUCLEOTIDE SEQUENCE</scope>
</reference>
<keyword evidence="9" id="KW-1185">Reference proteome</keyword>
<dbReference type="PROSITE" id="PS50850">
    <property type="entry name" value="MFS"/>
    <property type="match status" value="1"/>
</dbReference>
<protein>
    <submittedName>
        <fullName evidence="8">(apollo) hypothetical protein</fullName>
    </submittedName>
</protein>
<feature type="transmembrane region" description="Helical" evidence="6">
    <location>
        <begin position="255"/>
        <end position="275"/>
    </location>
</feature>
<feature type="transmembrane region" description="Helical" evidence="6">
    <location>
        <begin position="670"/>
        <end position="690"/>
    </location>
</feature>
<organism evidence="8 9">
    <name type="scientific">Parnassius apollo</name>
    <name type="common">Apollo butterfly</name>
    <name type="synonym">Papilio apollo</name>
    <dbReference type="NCBI Taxonomy" id="110799"/>
    <lineage>
        <taxon>Eukaryota</taxon>
        <taxon>Metazoa</taxon>
        <taxon>Ecdysozoa</taxon>
        <taxon>Arthropoda</taxon>
        <taxon>Hexapoda</taxon>
        <taxon>Insecta</taxon>
        <taxon>Pterygota</taxon>
        <taxon>Neoptera</taxon>
        <taxon>Endopterygota</taxon>
        <taxon>Lepidoptera</taxon>
        <taxon>Glossata</taxon>
        <taxon>Ditrysia</taxon>
        <taxon>Papilionoidea</taxon>
        <taxon>Papilionidae</taxon>
        <taxon>Parnassiinae</taxon>
        <taxon>Parnassini</taxon>
        <taxon>Parnassius</taxon>
        <taxon>Parnassius</taxon>
    </lineage>
</organism>
<dbReference type="InterPro" id="IPR020846">
    <property type="entry name" value="MFS_dom"/>
</dbReference>
<feature type="transmembrane region" description="Helical" evidence="6">
    <location>
        <begin position="585"/>
        <end position="604"/>
    </location>
</feature>
<gene>
    <name evidence="8" type="ORF">PAPOLLO_LOCUS20214</name>
</gene>
<proteinExistence type="predicted"/>
<feature type="transmembrane region" description="Helical" evidence="6">
    <location>
        <begin position="383"/>
        <end position="402"/>
    </location>
</feature>
<dbReference type="PANTHER" id="PTHR23511:SF35">
    <property type="entry name" value="MAJOR FACILITATOR SUPERFAMILY (MFS) PROFILE DOMAIN-CONTAINING PROTEIN"/>
    <property type="match status" value="1"/>
</dbReference>
<feature type="transmembrane region" description="Helical" evidence="6">
    <location>
        <begin position="610"/>
        <end position="631"/>
    </location>
</feature>
<evidence type="ECO:0000313" key="9">
    <source>
        <dbReference type="Proteomes" id="UP000691718"/>
    </source>
</evidence>
<feature type="transmembrane region" description="Helical" evidence="6">
    <location>
        <begin position="308"/>
        <end position="329"/>
    </location>
</feature>
<dbReference type="Proteomes" id="UP000691718">
    <property type="component" value="Unassembled WGS sequence"/>
</dbReference>
<dbReference type="InterPro" id="IPR011701">
    <property type="entry name" value="MFS"/>
</dbReference>
<keyword evidence="3 6" id="KW-0812">Transmembrane</keyword>
<dbReference type="PANTHER" id="PTHR23511">
    <property type="entry name" value="SYNAPTIC VESICLE GLYCOPROTEIN 2"/>
    <property type="match status" value="1"/>
</dbReference>
<evidence type="ECO:0000256" key="2">
    <source>
        <dbReference type="ARBA" id="ARBA00022448"/>
    </source>
</evidence>
<comment type="subcellular location">
    <subcellularLocation>
        <location evidence="1">Membrane</location>
        <topology evidence="1">Multi-pass membrane protein</topology>
    </subcellularLocation>
</comment>
<comment type="caution">
    <text evidence="8">The sequence shown here is derived from an EMBL/GenBank/DDBJ whole genome shotgun (WGS) entry which is preliminary data.</text>
</comment>
<keyword evidence="2" id="KW-0813">Transport</keyword>
<dbReference type="OrthoDB" id="433512at2759"/>
<dbReference type="Pfam" id="PF07690">
    <property type="entry name" value="MFS_1"/>
    <property type="match status" value="1"/>
</dbReference>
<dbReference type="GO" id="GO:0022857">
    <property type="term" value="F:transmembrane transporter activity"/>
    <property type="evidence" value="ECO:0007669"/>
    <property type="project" value="InterPro"/>
</dbReference>
<evidence type="ECO:0000256" key="3">
    <source>
        <dbReference type="ARBA" id="ARBA00022692"/>
    </source>
</evidence>
<evidence type="ECO:0000313" key="8">
    <source>
        <dbReference type="EMBL" id="CAG5033898.1"/>
    </source>
</evidence>
<dbReference type="AlphaFoldDB" id="A0A8S3XNX7"/>
<feature type="transmembrane region" description="Helical" evidence="6">
    <location>
        <begin position="557"/>
        <end position="578"/>
    </location>
</feature>
<keyword evidence="5 6" id="KW-0472">Membrane</keyword>
<dbReference type="GO" id="GO:0016020">
    <property type="term" value="C:membrane"/>
    <property type="evidence" value="ECO:0007669"/>
    <property type="project" value="UniProtKB-SubCell"/>
</dbReference>
<feature type="transmembrane region" description="Helical" evidence="6">
    <location>
        <begin position="216"/>
        <end position="243"/>
    </location>
</feature>
<evidence type="ECO:0000256" key="6">
    <source>
        <dbReference type="SAM" id="Phobius"/>
    </source>
</evidence>
<evidence type="ECO:0000256" key="5">
    <source>
        <dbReference type="ARBA" id="ARBA00023136"/>
    </source>
</evidence>